<feature type="non-terminal residue" evidence="1">
    <location>
        <position position="39"/>
    </location>
</feature>
<name>A0A820B1T0_9BILA</name>
<gene>
    <name evidence="1" type="ORF">OXD698_LOCUS39973</name>
</gene>
<dbReference type="Proteomes" id="UP000663844">
    <property type="component" value="Unassembled WGS sequence"/>
</dbReference>
<comment type="caution">
    <text evidence="1">The sequence shown here is derived from an EMBL/GenBank/DDBJ whole genome shotgun (WGS) entry which is preliminary data.</text>
</comment>
<organism evidence="1 2">
    <name type="scientific">Adineta steineri</name>
    <dbReference type="NCBI Taxonomy" id="433720"/>
    <lineage>
        <taxon>Eukaryota</taxon>
        <taxon>Metazoa</taxon>
        <taxon>Spiralia</taxon>
        <taxon>Gnathifera</taxon>
        <taxon>Rotifera</taxon>
        <taxon>Eurotatoria</taxon>
        <taxon>Bdelloidea</taxon>
        <taxon>Adinetida</taxon>
        <taxon>Adinetidae</taxon>
        <taxon>Adineta</taxon>
    </lineage>
</organism>
<dbReference type="AlphaFoldDB" id="A0A820B1T0"/>
<accession>A0A820B1T0</accession>
<sequence length="39" mass="4524">MDEILNDAFEKQLQLQSLSKLNTLNELVTFDDRLAQLCL</sequence>
<reference evidence="1" key="1">
    <citation type="submission" date="2021-02" db="EMBL/GenBank/DDBJ databases">
        <authorList>
            <person name="Nowell W R."/>
        </authorList>
    </citation>
    <scope>NUCLEOTIDE SEQUENCE</scope>
</reference>
<evidence type="ECO:0000313" key="1">
    <source>
        <dbReference type="EMBL" id="CAF4185346.1"/>
    </source>
</evidence>
<protein>
    <submittedName>
        <fullName evidence="1">Uncharacterized protein</fullName>
    </submittedName>
</protein>
<evidence type="ECO:0000313" key="2">
    <source>
        <dbReference type="Proteomes" id="UP000663844"/>
    </source>
</evidence>
<dbReference type="EMBL" id="CAJOAZ010008483">
    <property type="protein sequence ID" value="CAF4185346.1"/>
    <property type="molecule type" value="Genomic_DNA"/>
</dbReference>
<proteinExistence type="predicted"/>